<evidence type="ECO:0000256" key="4">
    <source>
        <dbReference type="ARBA" id="ARBA00024346"/>
    </source>
</evidence>
<proteinExistence type="inferred from homology"/>
<evidence type="ECO:0000256" key="6">
    <source>
        <dbReference type="ARBA" id="ARBA00030025"/>
    </source>
</evidence>
<accession>A0A106BLA8</accession>
<evidence type="ECO:0000256" key="2">
    <source>
        <dbReference type="ARBA" id="ARBA00022679"/>
    </source>
</evidence>
<dbReference type="PATRIC" id="fig|36861.3.peg.2323"/>
<name>A0A106BLA8_THIDE</name>
<dbReference type="AlphaFoldDB" id="A0A106BLA8"/>
<sequence>MRGMRTWDIFCKVVDNYGDIGIAWRLARGLVSEHGLAVRLWVDDLHAFQRIWPAIAPNAVEQSCEGVTVCAWRTPFAAAAPAQVVIDAFGCTLPEAYLAAMSVQSPPPVWINLEYLSAEPWVAEHHGLPSPHPRLPLTRYFFFPGYTPETGGLLAEAGLAGRRAAFVQSGVAAFWRQLGLDAPQPDELRVSLFAYENPALPALLDAWAADPRRITCLVPEGRVIPQLAAWLSVADLRASEVHRRGALQLHILPFLDQDRYDHLLWACGLNFVRGEDSCVRAQWAARPLVWQAYPQADAAHWDKTNALLAHYTEGLDEAAARAVGGIWRVWNGMPDVEDMSACWAAWRAQQAVIEAHAGGWCERLGLAGRLTDKLVDFVENKLK</sequence>
<dbReference type="Pfam" id="PF10093">
    <property type="entry name" value="EarP"/>
    <property type="match status" value="1"/>
</dbReference>
<protein>
    <recommendedName>
        <fullName evidence="5">Protein-arginine rhamnosyltransferase</fullName>
    </recommendedName>
    <alternativeName>
        <fullName evidence="6">EF-P arginine rhamnosyltransferase</fullName>
    </alternativeName>
</protein>
<dbReference type="Proteomes" id="UP000064243">
    <property type="component" value="Unassembled WGS sequence"/>
</dbReference>
<evidence type="ECO:0000256" key="5">
    <source>
        <dbReference type="ARBA" id="ARBA00024416"/>
    </source>
</evidence>
<evidence type="ECO:0000313" key="8">
    <source>
        <dbReference type="EMBL" id="KVW94243.1"/>
    </source>
</evidence>
<organism evidence="8 9">
    <name type="scientific">Thiobacillus denitrificans</name>
    <dbReference type="NCBI Taxonomy" id="36861"/>
    <lineage>
        <taxon>Bacteria</taxon>
        <taxon>Pseudomonadati</taxon>
        <taxon>Pseudomonadota</taxon>
        <taxon>Betaproteobacteria</taxon>
        <taxon>Nitrosomonadales</taxon>
        <taxon>Thiobacillaceae</taxon>
        <taxon>Thiobacillus</taxon>
    </lineage>
</organism>
<comment type="catalytic activity">
    <reaction evidence="7">
        <text>dTDP-beta-L-rhamnose + L-arginyl-[protein] = N(omega)-(alpha-L-rhamnosyl)-L-arginyl-[protein] + dTDP + H(+)</text>
        <dbReference type="Rhea" id="RHEA:66692"/>
        <dbReference type="Rhea" id="RHEA-COMP:10532"/>
        <dbReference type="Rhea" id="RHEA-COMP:17096"/>
        <dbReference type="ChEBI" id="CHEBI:15378"/>
        <dbReference type="ChEBI" id="CHEBI:29965"/>
        <dbReference type="ChEBI" id="CHEBI:57510"/>
        <dbReference type="ChEBI" id="CHEBI:58369"/>
        <dbReference type="ChEBI" id="CHEBI:167445"/>
    </reaction>
    <physiologicalReaction direction="left-to-right" evidence="7">
        <dbReference type="Rhea" id="RHEA:66693"/>
    </physiologicalReaction>
</comment>
<keyword evidence="1" id="KW-0328">Glycosyltransferase</keyword>
<evidence type="ECO:0000256" key="7">
    <source>
        <dbReference type="ARBA" id="ARBA00048472"/>
    </source>
</evidence>
<reference evidence="8 9" key="1">
    <citation type="journal article" date="2015" name="Appl. Environ. Microbiol.">
        <title>Aerobic and Anaerobic Thiosulfate Oxidation by a Cold-Adapted, Subglacial Chemoautotroph.</title>
        <authorList>
            <person name="Harrold Z.R."/>
            <person name="Skidmore M.L."/>
            <person name="Hamilton T.L."/>
            <person name="Desch L."/>
            <person name="Amada K."/>
            <person name="van Gelder W."/>
            <person name="Glover K."/>
            <person name="Roden E.E."/>
            <person name="Boyd E.S."/>
        </authorList>
    </citation>
    <scope>NUCLEOTIDE SEQUENCE [LARGE SCALE GENOMIC DNA]</scope>
    <source>
        <strain evidence="8 9">RG</strain>
    </source>
</reference>
<evidence type="ECO:0000256" key="3">
    <source>
        <dbReference type="ARBA" id="ARBA00024303"/>
    </source>
</evidence>
<comment type="function">
    <text evidence="3">Protein-arginine rhamnosyltransferase that catalyzes the transfer of a single rhamnose to elongation factor P (EF-P) on 'Lys-32', a modification required for EF-P-dependent rescue of polyproline stalled ribosomes.</text>
</comment>
<dbReference type="STRING" id="1123392.GCA_000376425_02816"/>
<gene>
    <name evidence="8" type="ORF">ABW22_12690</name>
</gene>
<comment type="similarity">
    <text evidence="4">Belongs to the glycosyltransferase 104 family.</text>
</comment>
<dbReference type="OrthoDB" id="209085at2"/>
<dbReference type="GO" id="GO:0106361">
    <property type="term" value="F:protein-arginine rhamnosyltransferase activity"/>
    <property type="evidence" value="ECO:0007669"/>
    <property type="project" value="InterPro"/>
</dbReference>
<keyword evidence="2" id="KW-0808">Transferase</keyword>
<dbReference type="EMBL" id="LDUG01000036">
    <property type="protein sequence ID" value="KVW94243.1"/>
    <property type="molecule type" value="Genomic_DNA"/>
</dbReference>
<dbReference type="PIRSF" id="PIRSF015557">
    <property type="entry name" value="UCP015557"/>
    <property type="match status" value="1"/>
</dbReference>
<evidence type="ECO:0000313" key="9">
    <source>
        <dbReference type="Proteomes" id="UP000064243"/>
    </source>
</evidence>
<evidence type="ECO:0000256" key="1">
    <source>
        <dbReference type="ARBA" id="ARBA00022676"/>
    </source>
</evidence>
<dbReference type="InterPro" id="IPR016633">
    <property type="entry name" value="EarP"/>
</dbReference>
<comment type="caution">
    <text evidence="8">The sequence shown here is derived from an EMBL/GenBank/DDBJ whole genome shotgun (WGS) entry which is preliminary data.</text>
</comment>
<keyword evidence="9" id="KW-1185">Reference proteome</keyword>
<dbReference type="NCBIfam" id="TIGR03837">
    <property type="entry name" value="efp_Arg_rhamno"/>
    <property type="match status" value="1"/>
</dbReference>